<keyword evidence="2" id="KW-1185">Reference proteome</keyword>
<dbReference type="EMBL" id="MCGE01000009">
    <property type="protein sequence ID" value="ORZ17933.1"/>
    <property type="molecule type" value="Genomic_DNA"/>
</dbReference>
<proteinExistence type="predicted"/>
<evidence type="ECO:0008006" key="3">
    <source>
        <dbReference type="Google" id="ProtNLM"/>
    </source>
</evidence>
<organism evidence="1 2">
    <name type="scientific">Absidia repens</name>
    <dbReference type="NCBI Taxonomy" id="90262"/>
    <lineage>
        <taxon>Eukaryota</taxon>
        <taxon>Fungi</taxon>
        <taxon>Fungi incertae sedis</taxon>
        <taxon>Mucoromycota</taxon>
        <taxon>Mucoromycotina</taxon>
        <taxon>Mucoromycetes</taxon>
        <taxon>Mucorales</taxon>
        <taxon>Cunninghamellaceae</taxon>
        <taxon>Absidia</taxon>
    </lineage>
</organism>
<name>A0A1X2ILR6_9FUNG</name>
<dbReference type="STRING" id="90262.A0A1X2ILR6"/>
<dbReference type="Gene3D" id="2.60.40.640">
    <property type="match status" value="1"/>
</dbReference>
<accession>A0A1X2ILR6</accession>
<dbReference type="OrthoDB" id="2333384at2759"/>
<sequence length="78" mass="8889">MVHGFTKTVDLKINVTSDEIYFYGQPEESAGKLLQGTVNLTLTEAIKVKRLTLDFKGKMKVQWTEGKFFPFCPILKGY</sequence>
<gene>
    <name evidence="1" type="ORF">BCR42DRAFT_242805</name>
</gene>
<reference evidence="1 2" key="1">
    <citation type="submission" date="2016-07" db="EMBL/GenBank/DDBJ databases">
        <title>Pervasive Adenine N6-methylation of Active Genes in Fungi.</title>
        <authorList>
            <consortium name="DOE Joint Genome Institute"/>
            <person name="Mondo S.J."/>
            <person name="Dannebaum R.O."/>
            <person name="Kuo R.C."/>
            <person name="Labutti K."/>
            <person name="Haridas S."/>
            <person name="Kuo A."/>
            <person name="Salamov A."/>
            <person name="Ahrendt S.R."/>
            <person name="Lipzen A."/>
            <person name="Sullivan W."/>
            <person name="Andreopoulos W.B."/>
            <person name="Clum A."/>
            <person name="Lindquist E."/>
            <person name="Daum C."/>
            <person name="Ramamoorthy G.K."/>
            <person name="Gryganskyi A."/>
            <person name="Culley D."/>
            <person name="Magnuson J.K."/>
            <person name="James T.Y."/>
            <person name="O'Malley M.A."/>
            <person name="Stajich J.E."/>
            <person name="Spatafora J.W."/>
            <person name="Visel A."/>
            <person name="Grigoriev I.V."/>
        </authorList>
    </citation>
    <scope>NUCLEOTIDE SEQUENCE [LARGE SCALE GENOMIC DNA]</scope>
    <source>
        <strain evidence="1 2">NRRL 1336</strain>
    </source>
</reference>
<dbReference type="Proteomes" id="UP000193560">
    <property type="component" value="Unassembled WGS sequence"/>
</dbReference>
<dbReference type="InterPro" id="IPR014752">
    <property type="entry name" value="Arrestin-like_C"/>
</dbReference>
<dbReference type="AlphaFoldDB" id="A0A1X2ILR6"/>
<comment type="caution">
    <text evidence="1">The sequence shown here is derived from an EMBL/GenBank/DDBJ whole genome shotgun (WGS) entry which is preliminary data.</text>
</comment>
<evidence type="ECO:0000313" key="2">
    <source>
        <dbReference type="Proteomes" id="UP000193560"/>
    </source>
</evidence>
<protein>
    <recommendedName>
        <fullName evidence="3">Arrestin-like N-terminal domain-containing protein</fullName>
    </recommendedName>
</protein>
<evidence type="ECO:0000313" key="1">
    <source>
        <dbReference type="EMBL" id="ORZ17933.1"/>
    </source>
</evidence>